<feature type="domain" description="PPE" evidence="3">
    <location>
        <begin position="25"/>
        <end position="118"/>
    </location>
</feature>
<name>A0ABW1J8T6_9PSEU</name>
<dbReference type="RefSeq" id="WP_379588001.1">
    <property type="nucleotide sequence ID" value="NZ_JBHSQW010000044.1"/>
</dbReference>
<gene>
    <name evidence="4" type="ORF">ACFQE5_22985</name>
</gene>
<feature type="compositionally biased region" description="Low complexity" evidence="2">
    <location>
        <begin position="235"/>
        <end position="256"/>
    </location>
</feature>
<evidence type="ECO:0000259" key="3">
    <source>
        <dbReference type="Pfam" id="PF00823"/>
    </source>
</evidence>
<dbReference type="Gene3D" id="1.20.1260.20">
    <property type="entry name" value="PPE superfamily"/>
    <property type="match status" value="1"/>
</dbReference>
<feature type="compositionally biased region" description="Low complexity" evidence="2">
    <location>
        <begin position="173"/>
        <end position="182"/>
    </location>
</feature>
<dbReference type="EMBL" id="JBHSQW010000044">
    <property type="protein sequence ID" value="MFC5997082.1"/>
    <property type="molecule type" value="Genomic_DNA"/>
</dbReference>
<keyword evidence="5" id="KW-1185">Reference proteome</keyword>
<evidence type="ECO:0000256" key="2">
    <source>
        <dbReference type="SAM" id="MobiDB-lite"/>
    </source>
</evidence>
<feature type="compositionally biased region" description="Polar residues" evidence="2">
    <location>
        <begin position="148"/>
        <end position="158"/>
    </location>
</feature>
<dbReference type="InterPro" id="IPR038332">
    <property type="entry name" value="PPE_sf"/>
</dbReference>
<organism evidence="4 5">
    <name type="scientific">Pseudonocardia hispaniensis</name>
    <dbReference type="NCBI Taxonomy" id="904933"/>
    <lineage>
        <taxon>Bacteria</taxon>
        <taxon>Bacillati</taxon>
        <taxon>Actinomycetota</taxon>
        <taxon>Actinomycetes</taxon>
        <taxon>Pseudonocardiales</taxon>
        <taxon>Pseudonocardiaceae</taxon>
        <taxon>Pseudonocardia</taxon>
    </lineage>
</organism>
<dbReference type="InterPro" id="IPR000030">
    <property type="entry name" value="PPE_dom"/>
</dbReference>
<feature type="compositionally biased region" description="Gly residues" evidence="2">
    <location>
        <begin position="322"/>
        <end position="335"/>
    </location>
</feature>
<dbReference type="SUPFAM" id="SSF140459">
    <property type="entry name" value="PE/PPE dimer-like"/>
    <property type="match status" value="1"/>
</dbReference>
<accession>A0ABW1J8T6</accession>
<feature type="compositionally biased region" description="Low complexity" evidence="2">
    <location>
        <begin position="350"/>
        <end position="368"/>
    </location>
</feature>
<feature type="compositionally biased region" description="Pro residues" evidence="2">
    <location>
        <begin position="189"/>
        <end position="199"/>
    </location>
</feature>
<evidence type="ECO:0000256" key="1">
    <source>
        <dbReference type="ARBA" id="ARBA00010652"/>
    </source>
</evidence>
<evidence type="ECO:0000313" key="5">
    <source>
        <dbReference type="Proteomes" id="UP001596302"/>
    </source>
</evidence>
<sequence length="421" mass="40973">MTDYPPTQLPFHTWSLREIRDPVLTGPGSGVLEAAAAVYTALAETLEKATDDLSAVLRAAQAGHEGAAADASARHIIQLAAAGQTGAAQARLAAMALEDQAAFHTRVRIDMAALTDVAGPQDRASVHGPRAEEARVVAVDAAERYQSNTNHNLTTTFQAFEPPVTPVPDVRTGPAPSGPLWSAGGGGPVGPPSAVPPVAPAAGGTPLDAGSPGAASATGGAGTGGGGVASGAGTGAIAPPITPAPSVAPSGASARGGPREPESRLPPGRAAAGTVAPHIVPPGPVPGPGVTGPALGARWPVDGSRPGGRTGDPRPAASAGEGSSGGSGALRGGGPTAPRPLGGPGPAGEPAPARGTGPAPRTTAGHPGVPMIPPGAVGRGDGAEHSRPSWLVEDDPERIWLADLPPHTIGVIGGEPADADD</sequence>
<protein>
    <submittedName>
        <fullName evidence="4">PPE domain-containing protein</fullName>
    </submittedName>
</protein>
<evidence type="ECO:0000313" key="4">
    <source>
        <dbReference type="EMBL" id="MFC5997082.1"/>
    </source>
</evidence>
<comment type="similarity">
    <text evidence="1">Belongs to the mycobacterial PPE family.</text>
</comment>
<dbReference type="Pfam" id="PF00823">
    <property type="entry name" value="PPE"/>
    <property type="match status" value="1"/>
</dbReference>
<dbReference type="Proteomes" id="UP001596302">
    <property type="component" value="Unassembled WGS sequence"/>
</dbReference>
<feature type="compositionally biased region" description="Gly residues" evidence="2">
    <location>
        <begin position="219"/>
        <end position="234"/>
    </location>
</feature>
<feature type="compositionally biased region" description="Low complexity" evidence="2">
    <location>
        <begin position="200"/>
        <end position="218"/>
    </location>
</feature>
<feature type="region of interest" description="Disordered" evidence="2">
    <location>
        <begin position="148"/>
        <end position="391"/>
    </location>
</feature>
<proteinExistence type="inferred from homology"/>
<reference evidence="5" key="1">
    <citation type="journal article" date="2019" name="Int. J. Syst. Evol. Microbiol.">
        <title>The Global Catalogue of Microorganisms (GCM) 10K type strain sequencing project: providing services to taxonomists for standard genome sequencing and annotation.</title>
        <authorList>
            <consortium name="The Broad Institute Genomics Platform"/>
            <consortium name="The Broad Institute Genome Sequencing Center for Infectious Disease"/>
            <person name="Wu L."/>
            <person name="Ma J."/>
        </authorList>
    </citation>
    <scope>NUCLEOTIDE SEQUENCE [LARGE SCALE GENOMIC DNA]</scope>
    <source>
        <strain evidence="5">CCM 8391</strain>
    </source>
</reference>
<feature type="compositionally biased region" description="Pro residues" evidence="2">
    <location>
        <begin position="337"/>
        <end position="349"/>
    </location>
</feature>
<comment type="caution">
    <text evidence="4">The sequence shown here is derived from an EMBL/GenBank/DDBJ whole genome shotgun (WGS) entry which is preliminary data.</text>
</comment>